<evidence type="ECO:0000256" key="8">
    <source>
        <dbReference type="ARBA" id="ARBA00025706"/>
    </source>
</evidence>
<sequence length="314" mass="36214">MSKRKAREVPESSKKVNGNKENLVSSALFKAAPFTRELREQGIKKKPGTVRVYSDGIFDCFHFGHARALQQAKNTFSNCYLIVGVCGDELTHKIKGDTVMNEKERFEAVRHCRYVDEVLEYAPWVITSEFLEDHDIDYVAHDDLPYGSEEATDIYGHLKSAGKFIATQRTEGISTSDIICRVVRNYDVYIRRNLARGFTRKDLNVSFVRVYLFSYPPLSPRDSIILEKEKRAQIAKLTNELRQRVNSGRSKLEQIVEKWESNSQKLINDFVKFFTMSKLTVNLHITTHTLHNFTMLVYKQASLPENFLKDVTCI</sequence>
<dbReference type="InterPro" id="IPR014729">
    <property type="entry name" value="Rossmann-like_a/b/a_fold"/>
</dbReference>
<name>A0AA38HGZ7_9CUCU</name>
<comment type="caution">
    <text evidence="11">The sequence shown here is derived from an EMBL/GenBank/DDBJ whole genome shotgun (WGS) entry which is preliminary data.</text>
</comment>
<keyword evidence="5" id="KW-0443">Lipid metabolism</keyword>
<evidence type="ECO:0000313" key="12">
    <source>
        <dbReference type="Proteomes" id="UP001168821"/>
    </source>
</evidence>
<evidence type="ECO:0000256" key="7">
    <source>
        <dbReference type="ARBA" id="ARBA00023264"/>
    </source>
</evidence>
<protein>
    <recommendedName>
        <fullName evidence="9">choline-phosphate cytidylyltransferase</fullName>
        <ecNumber evidence="9">2.7.7.15</ecNumber>
    </recommendedName>
</protein>
<dbReference type="SUPFAM" id="SSF52374">
    <property type="entry name" value="Nucleotidylyl transferase"/>
    <property type="match status" value="1"/>
</dbReference>
<accession>A0AA38HGZ7</accession>
<organism evidence="11 12">
    <name type="scientific">Zophobas morio</name>
    <dbReference type="NCBI Taxonomy" id="2755281"/>
    <lineage>
        <taxon>Eukaryota</taxon>
        <taxon>Metazoa</taxon>
        <taxon>Ecdysozoa</taxon>
        <taxon>Arthropoda</taxon>
        <taxon>Hexapoda</taxon>
        <taxon>Insecta</taxon>
        <taxon>Pterygota</taxon>
        <taxon>Neoptera</taxon>
        <taxon>Endopterygota</taxon>
        <taxon>Coleoptera</taxon>
        <taxon>Polyphaga</taxon>
        <taxon>Cucujiformia</taxon>
        <taxon>Tenebrionidae</taxon>
        <taxon>Zophobas</taxon>
    </lineage>
</organism>
<proteinExistence type="inferred from homology"/>
<keyword evidence="7" id="KW-1208">Phospholipid metabolism</keyword>
<keyword evidence="2" id="KW-0444">Lipid biosynthesis</keyword>
<dbReference type="GO" id="GO:0004105">
    <property type="term" value="F:choline-phosphate cytidylyltransferase activity"/>
    <property type="evidence" value="ECO:0007669"/>
    <property type="project" value="UniProtKB-EC"/>
</dbReference>
<dbReference type="NCBIfam" id="TIGR00125">
    <property type="entry name" value="cyt_tran_rel"/>
    <property type="match status" value="1"/>
</dbReference>
<dbReference type="AlphaFoldDB" id="A0AA38HGZ7"/>
<dbReference type="PANTHER" id="PTHR10739">
    <property type="entry name" value="CYTIDYLYLTRANSFERASE"/>
    <property type="match status" value="1"/>
</dbReference>
<dbReference type="EMBL" id="JALNTZ010003745">
    <property type="protein sequence ID" value="KAJ3616072.1"/>
    <property type="molecule type" value="Genomic_DNA"/>
</dbReference>
<evidence type="ECO:0000256" key="6">
    <source>
        <dbReference type="ARBA" id="ARBA00023209"/>
    </source>
</evidence>
<reference evidence="11" key="1">
    <citation type="journal article" date="2023" name="G3 (Bethesda)">
        <title>Whole genome assemblies of Zophobas morio and Tenebrio molitor.</title>
        <authorList>
            <person name="Kaur S."/>
            <person name="Stinson S.A."/>
            <person name="diCenzo G.C."/>
        </authorList>
    </citation>
    <scope>NUCLEOTIDE SEQUENCE</scope>
    <source>
        <strain evidence="11">QUZm001</strain>
    </source>
</reference>
<evidence type="ECO:0000313" key="11">
    <source>
        <dbReference type="EMBL" id="KAJ3616072.1"/>
    </source>
</evidence>
<dbReference type="InterPro" id="IPR041723">
    <property type="entry name" value="CCT"/>
</dbReference>
<comment type="similarity">
    <text evidence="1">Belongs to the cytidylyltransferase family.</text>
</comment>
<evidence type="ECO:0000259" key="10">
    <source>
        <dbReference type="Pfam" id="PF01467"/>
    </source>
</evidence>
<dbReference type="InterPro" id="IPR045049">
    <property type="entry name" value="Pcy1-like"/>
</dbReference>
<dbReference type="Gene3D" id="3.40.50.620">
    <property type="entry name" value="HUPs"/>
    <property type="match status" value="1"/>
</dbReference>
<evidence type="ECO:0000256" key="2">
    <source>
        <dbReference type="ARBA" id="ARBA00022516"/>
    </source>
</evidence>
<dbReference type="PANTHER" id="PTHR10739:SF13">
    <property type="entry name" value="CHOLINE-PHOSPHATE CYTIDYLYLTRANSFERASE"/>
    <property type="match status" value="1"/>
</dbReference>
<dbReference type="Pfam" id="PF01467">
    <property type="entry name" value="CTP_transf_like"/>
    <property type="match status" value="1"/>
</dbReference>
<evidence type="ECO:0000256" key="5">
    <source>
        <dbReference type="ARBA" id="ARBA00023098"/>
    </source>
</evidence>
<dbReference type="EC" id="2.7.7.15" evidence="9"/>
<evidence type="ECO:0000256" key="1">
    <source>
        <dbReference type="ARBA" id="ARBA00010101"/>
    </source>
</evidence>
<keyword evidence="6" id="KW-0594">Phospholipid biosynthesis</keyword>
<evidence type="ECO:0000256" key="3">
    <source>
        <dbReference type="ARBA" id="ARBA00022679"/>
    </source>
</evidence>
<dbReference type="Proteomes" id="UP001168821">
    <property type="component" value="Unassembled WGS sequence"/>
</dbReference>
<feature type="domain" description="Cytidyltransferase-like" evidence="10">
    <location>
        <begin position="55"/>
        <end position="180"/>
    </location>
</feature>
<comment type="pathway">
    <text evidence="8">Phospholipid metabolism; phosphatidylcholine biosynthesis; phosphatidylcholine from phosphocholine: step 1/2.</text>
</comment>
<dbReference type="CDD" id="cd02174">
    <property type="entry name" value="CCT"/>
    <property type="match status" value="1"/>
</dbReference>
<dbReference type="InterPro" id="IPR004821">
    <property type="entry name" value="Cyt_trans-like"/>
</dbReference>
<keyword evidence="12" id="KW-1185">Reference proteome</keyword>
<evidence type="ECO:0000256" key="9">
    <source>
        <dbReference type="ARBA" id="ARBA00026101"/>
    </source>
</evidence>
<evidence type="ECO:0000256" key="4">
    <source>
        <dbReference type="ARBA" id="ARBA00022695"/>
    </source>
</evidence>
<keyword evidence="3" id="KW-0808">Transferase</keyword>
<keyword evidence="4" id="KW-0548">Nucleotidyltransferase</keyword>
<dbReference type="GO" id="GO:0031210">
    <property type="term" value="F:phosphatidylcholine binding"/>
    <property type="evidence" value="ECO:0007669"/>
    <property type="project" value="TreeGrafter"/>
</dbReference>
<gene>
    <name evidence="11" type="ORF">Zmor_012081</name>
</gene>